<evidence type="ECO:0000313" key="2">
    <source>
        <dbReference type="EMBL" id="PSM52589.1"/>
    </source>
</evidence>
<reference evidence="3" key="1">
    <citation type="submission" date="2017-10" db="EMBL/GenBank/DDBJ databases">
        <title>Campylobacter species from seals.</title>
        <authorList>
            <person name="Gilbert M.J."/>
            <person name="Zomer A.L."/>
            <person name="Timmerman A.J."/>
            <person name="Duim B."/>
            <person name="Wagenaar J.A."/>
        </authorList>
    </citation>
    <scope>NUCLEOTIDE SEQUENCE [LARGE SCALE GENOMIC DNA]</scope>
    <source>
        <strain evidence="3">17S00004-5</strain>
    </source>
</reference>
<proteinExistence type="predicted"/>
<keyword evidence="1" id="KW-0812">Transmembrane</keyword>
<accession>A0A2P8R274</accession>
<protein>
    <submittedName>
        <fullName evidence="2">Uncharacterized protein</fullName>
    </submittedName>
</protein>
<sequence>MILGGVLGLGFVSLECCLGTSVIIINHPNVFHILKTIGGLYILYLSYQMFIKNSKFQTFFKRFFICNINPKAWIFISTLLPPFIR</sequence>
<keyword evidence="1" id="KW-0472">Membrane</keyword>
<name>A0A2P8R274_9BACT</name>
<evidence type="ECO:0000256" key="1">
    <source>
        <dbReference type="SAM" id="Phobius"/>
    </source>
</evidence>
<organism evidence="2 3">
    <name type="scientific">Campylobacter blaseri</name>
    <dbReference type="NCBI Taxonomy" id="2042961"/>
    <lineage>
        <taxon>Bacteria</taxon>
        <taxon>Pseudomonadati</taxon>
        <taxon>Campylobacterota</taxon>
        <taxon>Epsilonproteobacteria</taxon>
        <taxon>Campylobacterales</taxon>
        <taxon>Campylobacteraceae</taxon>
        <taxon>Campylobacter</taxon>
    </lineage>
</organism>
<gene>
    <name evidence="2" type="ORF">CQ405_02340</name>
</gene>
<evidence type="ECO:0000313" key="3">
    <source>
        <dbReference type="Proteomes" id="UP000240535"/>
    </source>
</evidence>
<dbReference type="AlphaFoldDB" id="A0A2P8R274"/>
<comment type="caution">
    <text evidence="2">The sequence shown here is derived from an EMBL/GenBank/DDBJ whole genome shotgun (WGS) entry which is preliminary data.</text>
</comment>
<feature type="transmembrane region" description="Helical" evidence="1">
    <location>
        <begin position="29"/>
        <end position="51"/>
    </location>
</feature>
<dbReference type="Proteomes" id="UP000240535">
    <property type="component" value="Unassembled WGS sequence"/>
</dbReference>
<keyword evidence="3" id="KW-1185">Reference proteome</keyword>
<dbReference type="EMBL" id="PDHH01000002">
    <property type="protein sequence ID" value="PSM52589.1"/>
    <property type="molecule type" value="Genomic_DNA"/>
</dbReference>
<keyword evidence="1" id="KW-1133">Transmembrane helix</keyword>